<name>A0A1F6A4G0_9BACT</name>
<evidence type="ECO:0000256" key="4">
    <source>
        <dbReference type="ARBA" id="ARBA00022833"/>
    </source>
</evidence>
<dbReference type="GO" id="GO:0005737">
    <property type="term" value="C:cytoplasm"/>
    <property type="evidence" value="ECO:0007669"/>
    <property type="project" value="TreeGrafter"/>
</dbReference>
<evidence type="ECO:0000313" key="7">
    <source>
        <dbReference type="Proteomes" id="UP000177871"/>
    </source>
</evidence>
<evidence type="ECO:0000256" key="3">
    <source>
        <dbReference type="ARBA" id="ARBA00022801"/>
    </source>
</evidence>
<dbReference type="PANTHER" id="PTHR11086">
    <property type="entry name" value="DEOXYCYTIDYLATE DEAMINASE-RELATED"/>
    <property type="match status" value="1"/>
</dbReference>
<proteinExistence type="inferred from homology"/>
<dbReference type="PROSITE" id="PS00903">
    <property type="entry name" value="CYT_DCMP_DEAMINASES_1"/>
    <property type="match status" value="1"/>
</dbReference>
<comment type="similarity">
    <text evidence="1">Belongs to the cytidine and deoxycytidylate deaminase family.</text>
</comment>
<evidence type="ECO:0000256" key="1">
    <source>
        <dbReference type="ARBA" id="ARBA00006576"/>
    </source>
</evidence>
<dbReference type="InterPro" id="IPR002125">
    <property type="entry name" value="CMP_dCMP_dom"/>
</dbReference>
<sequence length="283" mass="31608">MNLLRRESERGALLQYAPVIHAGHISLFQEVARRAPLLYFLGGEYVQEFSSGRREIRALPPEINARMVEALGVFAAVRVLENANLGEVRGKRLVVTNDTVTTGFVEKYLPGEQIEVVSAFLRWDEKSVQKPHKVRYDRKSTVLSDRQIIATANVEAEKSSDWWRQVGAVVIKEGKIILVAHNEHVPSDYSSYIDGDPRDFIKPGQLGHLSSAIHAEQLVVAEAARQGINLEGASIYMNVFPCNTCARLIIRSGMKSVYFQKGNAYLNVEEEFEAAGVEVVLVE</sequence>
<evidence type="ECO:0000313" key="6">
    <source>
        <dbReference type="EMBL" id="OGG19595.1"/>
    </source>
</evidence>
<dbReference type="SUPFAM" id="SSF53927">
    <property type="entry name" value="Cytidine deaminase-like"/>
    <property type="match status" value="1"/>
</dbReference>
<dbReference type="PROSITE" id="PS51747">
    <property type="entry name" value="CYT_DCMP_DEAMINASES_2"/>
    <property type="match status" value="1"/>
</dbReference>
<dbReference type="Gene3D" id="3.40.140.10">
    <property type="entry name" value="Cytidine Deaminase, domain 2"/>
    <property type="match status" value="1"/>
</dbReference>
<keyword evidence="2" id="KW-0479">Metal-binding</keyword>
<keyword evidence="3" id="KW-0378">Hydrolase</keyword>
<dbReference type="InterPro" id="IPR015517">
    <property type="entry name" value="dCMP_deaminase-rel"/>
</dbReference>
<keyword evidence="4" id="KW-0862">Zinc</keyword>
<gene>
    <name evidence="6" type="ORF">A2721_02890</name>
</gene>
<dbReference type="GO" id="GO:0004132">
    <property type="term" value="F:dCMP deaminase activity"/>
    <property type="evidence" value="ECO:0007669"/>
    <property type="project" value="TreeGrafter"/>
</dbReference>
<dbReference type="InterPro" id="IPR016193">
    <property type="entry name" value="Cytidine_deaminase-like"/>
</dbReference>
<dbReference type="InterPro" id="IPR016192">
    <property type="entry name" value="APOBEC/CMP_deaminase_Zn-bd"/>
</dbReference>
<dbReference type="AlphaFoldDB" id="A0A1F6A4G0"/>
<accession>A0A1F6A4G0</accession>
<reference evidence="6 7" key="1">
    <citation type="journal article" date="2016" name="Nat. Commun.">
        <title>Thousands of microbial genomes shed light on interconnected biogeochemical processes in an aquifer system.</title>
        <authorList>
            <person name="Anantharaman K."/>
            <person name="Brown C.T."/>
            <person name="Hug L.A."/>
            <person name="Sharon I."/>
            <person name="Castelle C.J."/>
            <person name="Probst A.J."/>
            <person name="Thomas B.C."/>
            <person name="Singh A."/>
            <person name="Wilkins M.J."/>
            <person name="Karaoz U."/>
            <person name="Brodie E.L."/>
            <person name="Williams K.H."/>
            <person name="Hubbard S.S."/>
            <person name="Banfield J.F."/>
        </authorList>
    </citation>
    <scope>NUCLEOTIDE SEQUENCE [LARGE SCALE GENOMIC DNA]</scope>
</reference>
<comment type="caution">
    <text evidence="6">The sequence shown here is derived from an EMBL/GenBank/DDBJ whole genome shotgun (WGS) entry which is preliminary data.</text>
</comment>
<dbReference type="GO" id="GO:0008270">
    <property type="term" value="F:zinc ion binding"/>
    <property type="evidence" value="ECO:0007669"/>
    <property type="project" value="InterPro"/>
</dbReference>
<dbReference type="PANTHER" id="PTHR11086:SF18">
    <property type="entry name" value="DEOXYCYTIDYLATE DEAMINASE"/>
    <property type="match status" value="1"/>
</dbReference>
<dbReference type="STRING" id="1798381.A2721_02890"/>
<dbReference type="Pfam" id="PF00383">
    <property type="entry name" value="dCMP_cyt_deam_1"/>
    <property type="match status" value="1"/>
</dbReference>
<evidence type="ECO:0000259" key="5">
    <source>
        <dbReference type="PROSITE" id="PS51747"/>
    </source>
</evidence>
<protein>
    <recommendedName>
        <fullName evidence="5">CMP/dCMP-type deaminase domain-containing protein</fullName>
    </recommendedName>
</protein>
<dbReference type="Proteomes" id="UP000177871">
    <property type="component" value="Unassembled WGS sequence"/>
</dbReference>
<organism evidence="6 7">
    <name type="scientific">Candidatus Gottesmanbacteria bacterium RIFCSPHIGHO2_01_FULL_47_48</name>
    <dbReference type="NCBI Taxonomy" id="1798381"/>
    <lineage>
        <taxon>Bacteria</taxon>
        <taxon>Candidatus Gottesmaniibacteriota</taxon>
    </lineage>
</organism>
<evidence type="ECO:0000256" key="2">
    <source>
        <dbReference type="ARBA" id="ARBA00022723"/>
    </source>
</evidence>
<feature type="domain" description="CMP/dCMP-type deaminase" evidence="5">
    <location>
        <begin position="143"/>
        <end position="279"/>
    </location>
</feature>
<dbReference type="EMBL" id="MFJK01000006">
    <property type="protein sequence ID" value="OGG19595.1"/>
    <property type="molecule type" value="Genomic_DNA"/>
</dbReference>